<dbReference type="InterPro" id="IPR001680">
    <property type="entry name" value="WD40_rpt"/>
</dbReference>
<dbReference type="Proteomes" id="UP000245535">
    <property type="component" value="Unassembled WGS sequence"/>
</dbReference>
<feature type="repeat" description="WD" evidence="3">
    <location>
        <begin position="196"/>
        <end position="237"/>
    </location>
</feature>
<dbReference type="OrthoDB" id="1492850at2"/>
<dbReference type="GO" id="GO:0004197">
    <property type="term" value="F:cysteine-type endopeptidase activity"/>
    <property type="evidence" value="ECO:0007669"/>
    <property type="project" value="InterPro"/>
</dbReference>
<protein>
    <submittedName>
        <fullName evidence="5">WD domain G-beta repeat uncharacterized protein</fullName>
    </submittedName>
</protein>
<keyword evidence="2" id="KW-0677">Repeat</keyword>
<dbReference type="Gene3D" id="2.130.10.10">
    <property type="entry name" value="YVTN repeat-like/Quinoprotein amine dehydrogenase"/>
    <property type="match status" value="2"/>
</dbReference>
<dbReference type="PROSITE" id="PS50294">
    <property type="entry name" value="WD_REPEATS_REGION"/>
    <property type="match status" value="2"/>
</dbReference>
<dbReference type="Pfam" id="PF00656">
    <property type="entry name" value="Peptidase_C14"/>
    <property type="match status" value="1"/>
</dbReference>
<dbReference type="Gene3D" id="3.40.50.1460">
    <property type="match status" value="1"/>
</dbReference>
<evidence type="ECO:0000256" key="3">
    <source>
        <dbReference type="PROSITE-ProRule" id="PRU00221"/>
    </source>
</evidence>
<dbReference type="PANTHER" id="PTHR19857">
    <property type="entry name" value="MITOCHONDRIAL DIVISION PROTEIN 1-RELATED"/>
    <property type="match status" value="1"/>
</dbReference>
<organism evidence="5 6">
    <name type="scientific">Sediminitomix flava</name>
    <dbReference type="NCBI Taxonomy" id="379075"/>
    <lineage>
        <taxon>Bacteria</taxon>
        <taxon>Pseudomonadati</taxon>
        <taxon>Bacteroidota</taxon>
        <taxon>Cytophagia</taxon>
        <taxon>Cytophagales</taxon>
        <taxon>Flammeovirgaceae</taxon>
        <taxon>Sediminitomix</taxon>
    </lineage>
</organism>
<evidence type="ECO:0000256" key="2">
    <source>
        <dbReference type="ARBA" id="ARBA00022737"/>
    </source>
</evidence>
<dbReference type="GO" id="GO:0006508">
    <property type="term" value="P:proteolysis"/>
    <property type="evidence" value="ECO:0007669"/>
    <property type="project" value="InterPro"/>
</dbReference>
<feature type="domain" description="Peptidase C14 caspase" evidence="4">
    <location>
        <begin position="487"/>
        <end position="721"/>
    </location>
</feature>
<name>A0A315ZD62_SEDFL</name>
<dbReference type="InterPro" id="IPR029030">
    <property type="entry name" value="Caspase-like_dom_sf"/>
</dbReference>
<dbReference type="InterPro" id="IPR015943">
    <property type="entry name" value="WD40/YVTN_repeat-like_dom_sf"/>
</dbReference>
<dbReference type="Pfam" id="PF00400">
    <property type="entry name" value="WD40"/>
    <property type="match status" value="5"/>
</dbReference>
<feature type="repeat" description="WD" evidence="3">
    <location>
        <begin position="112"/>
        <end position="153"/>
    </location>
</feature>
<gene>
    <name evidence="5" type="ORF">BC781_102334</name>
</gene>
<dbReference type="SMART" id="SM00320">
    <property type="entry name" value="WD40"/>
    <property type="match status" value="7"/>
</dbReference>
<sequence length="736" mass="82655">MKQISILFFALVFGALKLSAQEVNLKQFISVKGEMATSLAYSPDGKMLASAIFDNKIVVTDTKLGEKLFEYKLKGTPLSVKFSPDGKYLVSAGKDARITVYNLENSTIEYVLKSHKHDVTSIDIDPKSEFIVSASKDKSVKVWKLGETTPLTSFTDAIGQVNSVAFHPVGSSIIAGDSKGILYKWDIERNFLKAKFKAHNGWIRKVAFSPNGQHILSGGDDKLINVYSSHDHDLVNAYRIHKNWVQTFAISKDSRYLLSGSHDGYLVLMEIETGCIVFKSEKQKDYILAVDFAPNANQFASAVLFSPKVNVWDVLDMNLDQQSIEIAERLKNRLIKAPSVSFTQKDSTTATEMFSLEYEVASEMWIDKIFIKKNGKILYKESWNDIKNDISEEENSFVFTGKKSLLLSEGENLYQVIATNAVGETELASPKINYVKPVLVEETVIATVEEISLTEEVATSKNQLEVVNVGPAFTFEYDSTMPTNPYRFALVIGNENYHAYQTGLEAESDVPFAHNDAQSFYDFALAHLGVPQENMIFLKDARYIEMMKAVKKLVGVSEMLEGKAEIFFYYAGHGFPDEKTKEPYLIPVDGSATDLEFSAIKLDYLYEQLTVHNTKRATAFIDACFSGGARETGLLASRGFKVTPKEQDITKNLIVFTASSGDQSSLPYKEKRHGLFTYFLMDKFQETKGEISYKELSDYLTETVGVKSFMINNKKQVPQTNISPEIEGEWESWTFK</sequence>
<evidence type="ECO:0000256" key="1">
    <source>
        <dbReference type="ARBA" id="ARBA00022574"/>
    </source>
</evidence>
<feature type="repeat" description="WD" evidence="3">
    <location>
        <begin position="79"/>
        <end position="111"/>
    </location>
</feature>
<evidence type="ECO:0000313" key="6">
    <source>
        <dbReference type="Proteomes" id="UP000245535"/>
    </source>
</evidence>
<dbReference type="PROSITE" id="PS50082">
    <property type="entry name" value="WD_REPEATS_2"/>
    <property type="match status" value="3"/>
</dbReference>
<dbReference type="InterPro" id="IPR036322">
    <property type="entry name" value="WD40_repeat_dom_sf"/>
</dbReference>
<proteinExistence type="predicted"/>
<evidence type="ECO:0000259" key="4">
    <source>
        <dbReference type="Pfam" id="PF00656"/>
    </source>
</evidence>
<dbReference type="CDD" id="cd00200">
    <property type="entry name" value="WD40"/>
    <property type="match status" value="1"/>
</dbReference>
<dbReference type="SUPFAM" id="SSF50978">
    <property type="entry name" value="WD40 repeat-like"/>
    <property type="match status" value="1"/>
</dbReference>
<dbReference type="InterPro" id="IPR051179">
    <property type="entry name" value="WD_repeat_multifunction"/>
</dbReference>
<reference evidence="5 6" key="1">
    <citation type="submission" date="2018-03" db="EMBL/GenBank/DDBJ databases">
        <title>Genomic Encyclopedia of Archaeal and Bacterial Type Strains, Phase II (KMG-II): from individual species to whole genera.</title>
        <authorList>
            <person name="Goeker M."/>
        </authorList>
    </citation>
    <scope>NUCLEOTIDE SEQUENCE [LARGE SCALE GENOMIC DNA]</scope>
    <source>
        <strain evidence="5 6">DSM 28229</strain>
    </source>
</reference>
<dbReference type="InterPro" id="IPR011600">
    <property type="entry name" value="Pept_C14_caspase"/>
</dbReference>
<evidence type="ECO:0000313" key="5">
    <source>
        <dbReference type="EMBL" id="PWJ42788.1"/>
    </source>
</evidence>
<accession>A0A315ZD62</accession>
<dbReference type="RefSeq" id="WP_109616911.1">
    <property type="nucleotide sequence ID" value="NZ_QGDO01000002.1"/>
</dbReference>
<dbReference type="PANTHER" id="PTHR19857:SF8">
    <property type="entry name" value="ANGIO-ASSOCIATED MIGRATORY CELL PROTEIN"/>
    <property type="match status" value="1"/>
</dbReference>
<comment type="caution">
    <text evidence="5">The sequence shown here is derived from an EMBL/GenBank/DDBJ whole genome shotgun (WGS) entry which is preliminary data.</text>
</comment>
<keyword evidence="1 3" id="KW-0853">WD repeat</keyword>
<dbReference type="SUPFAM" id="SSF52129">
    <property type="entry name" value="Caspase-like"/>
    <property type="match status" value="1"/>
</dbReference>
<dbReference type="EMBL" id="QGDO01000002">
    <property type="protein sequence ID" value="PWJ42788.1"/>
    <property type="molecule type" value="Genomic_DNA"/>
</dbReference>
<dbReference type="AlphaFoldDB" id="A0A315ZD62"/>
<keyword evidence="6" id="KW-1185">Reference proteome</keyword>